<protein>
    <recommendedName>
        <fullName evidence="2">YqbQ/XkdQ domain-containing protein</fullName>
    </recommendedName>
</protein>
<dbReference type="InterPro" id="IPR056937">
    <property type="entry name" value="YqbQ/XkdQ"/>
</dbReference>
<evidence type="ECO:0000313" key="3">
    <source>
        <dbReference type="EMBL" id="TYR95726.1"/>
    </source>
</evidence>
<dbReference type="RefSeq" id="WP_148955197.1">
    <property type="nucleotide sequence ID" value="NZ_VTEG01000028.1"/>
</dbReference>
<accession>A0A5D4M263</accession>
<evidence type="ECO:0000259" key="2">
    <source>
        <dbReference type="Pfam" id="PF24032"/>
    </source>
</evidence>
<dbReference type="EMBL" id="VTEG01000028">
    <property type="protein sequence ID" value="TYR95726.1"/>
    <property type="molecule type" value="Genomic_DNA"/>
</dbReference>
<reference evidence="3 4" key="1">
    <citation type="submission" date="2019-08" db="EMBL/GenBank/DDBJ databases">
        <title>Bacillus genomes from the desert of Cuatro Cienegas, Coahuila.</title>
        <authorList>
            <person name="Olmedo-Alvarez G."/>
        </authorList>
    </citation>
    <scope>NUCLEOTIDE SEQUENCE [LARGE SCALE GENOMIC DNA]</scope>
    <source>
        <strain evidence="3 4">CH128b_4D</strain>
    </source>
</reference>
<evidence type="ECO:0000313" key="4">
    <source>
        <dbReference type="Proteomes" id="UP000325182"/>
    </source>
</evidence>
<feature type="domain" description="YqbQ/XkdQ" evidence="2">
    <location>
        <begin position="61"/>
        <end position="299"/>
    </location>
</feature>
<dbReference type="Pfam" id="PF24032">
    <property type="entry name" value="YQBQ"/>
    <property type="match status" value="1"/>
</dbReference>
<dbReference type="Gene3D" id="1.20.5.340">
    <property type="match status" value="1"/>
</dbReference>
<gene>
    <name evidence="3" type="ORF">FZC84_21275</name>
</gene>
<proteinExistence type="predicted"/>
<dbReference type="AlphaFoldDB" id="A0A5D4M263"/>
<feature type="coiled-coil region" evidence="1">
    <location>
        <begin position="331"/>
        <end position="358"/>
    </location>
</feature>
<organism evidence="3 4">
    <name type="scientific">Rossellomorea vietnamensis</name>
    <dbReference type="NCBI Taxonomy" id="218284"/>
    <lineage>
        <taxon>Bacteria</taxon>
        <taxon>Bacillati</taxon>
        <taxon>Bacillota</taxon>
        <taxon>Bacilli</taxon>
        <taxon>Bacillales</taxon>
        <taxon>Bacillaceae</taxon>
        <taxon>Rossellomorea</taxon>
    </lineage>
</organism>
<comment type="caution">
    <text evidence="3">The sequence shown here is derived from an EMBL/GenBank/DDBJ whole genome shotgun (WGS) entry which is preliminary data.</text>
</comment>
<sequence>MATINSDIAKGYKMEIWRGPTMHSPDSFEIQLEEEKDVKVAFCRCHFFDVSEYLPITFNHDVIVRNREGKIVFSGYIAEIPRVKEGPKISFEFNAFSTWYKSQNIVVNKTYTNTYMYRIVEDLMDTYGTRIDMYKGQIDETNYLVEEYKIEDKSLWEAINDIAELINFNVRVDSTTLNFTRYTNDYNWNPLQEGNYEKGSANFQETTNYMVNRLIVLGDDGARVVVEDAESINDFGVIEKTKHIRNISKEADLIEYGNKHLEQFARPIKTGQITVFDAKDWKANQLIQVHIPELNLNGDWLRISRIRKVIDKGYVKAKITFNVKNQIGGTMAEVMKKLRDATKKEKELNEKITQVDTKVQTHESSIQTHETSIQTHESNITDLDTRVQTLETGGTSGGTSDGTSGTGVTPAFIFSNWLTSEEGFSSDEMSVLFNTDFSSNAEQVSSGISIDGTTGEFLLHDAGIYEVEINLIMDHSSSVYAQSDLIHPDAFAMEFSLKTMIIGWGYTNSKDRWFLDRDNLDTLRSLSLRFKSVVGLDAASTDGVPLKLTLTGKAIRKSSTSANSIRTLDYLSNLYSVKNPSTITIKKIG</sequence>
<evidence type="ECO:0000256" key="1">
    <source>
        <dbReference type="SAM" id="Coils"/>
    </source>
</evidence>
<name>A0A5D4M263_9BACI</name>
<dbReference type="Proteomes" id="UP000325182">
    <property type="component" value="Unassembled WGS sequence"/>
</dbReference>
<keyword evidence="1" id="KW-0175">Coiled coil</keyword>